<gene>
    <name evidence="1" type="ORF">CAOG_007332</name>
</gene>
<keyword evidence="2" id="KW-1185">Reference proteome</keyword>
<dbReference type="InParanoid" id="A0A0D2UR45"/>
<protein>
    <submittedName>
        <fullName evidence="1">Uncharacterized protein</fullName>
    </submittedName>
</protein>
<dbReference type="RefSeq" id="XP_004343191.1">
    <property type="nucleotide sequence ID" value="XM_004343141.1"/>
</dbReference>
<evidence type="ECO:0000313" key="1">
    <source>
        <dbReference type="EMBL" id="KJE97481.1"/>
    </source>
</evidence>
<sequence>MTRARRLAAVLAVSAFAFACFWWHPFHPANSISLNSDTCGGGGGVVVDSNSALLLQLEQANSELLELRRRLAEAHQPAMPTPQCDCQSHQSMPASEAALSDQDQSVANHFQDLAQVAAIFRSDISPPEPSSTHPHQIFIELGGHLRSQGRNLRNFESLVASLREQGGQAFVSEYTWSKLDDDTRATWWKHNEMDYVAEQTKIHGLPRDILSNLIQPALKRLQIPHLVVVGQSATERGNFEFNRFRSWLGAHRATRLLAQQEGVAMHPHDIVLSTRPDVLFVKSLKLAPLVAFLKRNPMTIFVISHERTYTGEHKNDPSDVTWITTVQAQDAFVYSLQSFGRAGPCSPGADPSLNWFQVLMFTCTPVTLRYIAPEMPVFLHRLHNVTHRFPQADFPYMGHLVVDPIPFDIVSTQVCKKPFRGFQRTPLELVSKRGKVISTLSQLTHTGNTTVEVKPGVSRRMPSLNLDDGDDGVPLCPFIDRVKTEMYGAEGFFTHGEAIDPQTIPRR</sequence>
<dbReference type="EMBL" id="KE346374">
    <property type="protein sequence ID" value="KJE97481.1"/>
    <property type="molecule type" value="Genomic_DNA"/>
</dbReference>
<accession>A0A0D2UR45</accession>
<name>A0A0D2UR45_CAPO3</name>
<dbReference type="PhylomeDB" id="A0A0D2UR45"/>
<proteinExistence type="predicted"/>
<dbReference type="Proteomes" id="UP000008743">
    <property type="component" value="Unassembled WGS sequence"/>
</dbReference>
<evidence type="ECO:0000313" key="2">
    <source>
        <dbReference type="Proteomes" id="UP000008743"/>
    </source>
</evidence>
<organism evidence="1 2">
    <name type="scientific">Capsaspora owczarzaki (strain ATCC 30864)</name>
    <dbReference type="NCBI Taxonomy" id="595528"/>
    <lineage>
        <taxon>Eukaryota</taxon>
        <taxon>Filasterea</taxon>
        <taxon>Capsaspora</taxon>
    </lineage>
</organism>
<reference evidence="2" key="1">
    <citation type="submission" date="2011-02" db="EMBL/GenBank/DDBJ databases">
        <title>The Genome Sequence of Capsaspora owczarzaki ATCC 30864.</title>
        <authorList>
            <person name="Russ C."/>
            <person name="Cuomo C."/>
            <person name="Burger G."/>
            <person name="Gray M.W."/>
            <person name="Holland P.W.H."/>
            <person name="King N."/>
            <person name="Lang F.B.F."/>
            <person name="Roger A.J."/>
            <person name="Ruiz-Trillo I."/>
            <person name="Young S.K."/>
            <person name="Zeng Q."/>
            <person name="Gargeya S."/>
            <person name="Alvarado L."/>
            <person name="Berlin A."/>
            <person name="Chapman S.B."/>
            <person name="Chen Z."/>
            <person name="Freedman E."/>
            <person name="Gellesch M."/>
            <person name="Goldberg J."/>
            <person name="Griggs A."/>
            <person name="Gujja S."/>
            <person name="Heilman E."/>
            <person name="Heiman D."/>
            <person name="Howarth C."/>
            <person name="Mehta T."/>
            <person name="Neiman D."/>
            <person name="Pearson M."/>
            <person name="Roberts A."/>
            <person name="Saif S."/>
            <person name="Shea T."/>
            <person name="Shenoy N."/>
            <person name="Sisk P."/>
            <person name="Stolte C."/>
            <person name="Sykes S."/>
            <person name="White J."/>
            <person name="Yandava C."/>
            <person name="Haas B."/>
            <person name="Nusbaum C."/>
            <person name="Birren B."/>
        </authorList>
    </citation>
    <scope>NUCLEOTIDE SEQUENCE</scope>
    <source>
        <strain evidence="2">ATCC 30864</strain>
    </source>
</reference>
<dbReference type="AlphaFoldDB" id="A0A0D2UR45"/>
<dbReference type="PROSITE" id="PS51257">
    <property type="entry name" value="PROKAR_LIPOPROTEIN"/>
    <property type="match status" value="1"/>
</dbReference>